<gene>
    <name evidence="2" type="ORF">CARN6_1579</name>
</gene>
<evidence type="ECO:0000256" key="1">
    <source>
        <dbReference type="SAM" id="MobiDB-lite"/>
    </source>
</evidence>
<dbReference type="AlphaFoldDB" id="E6QLM5"/>
<comment type="caution">
    <text evidence="2">The sequence shown here is derived from an EMBL/GenBank/DDBJ whole genome shotgun (WGS) entry which is preliminary data.</text>
</comment>
<name>E6QLM5_9ZZZZ</name>
<accession>E6QLM5</accession>
<evidence type="ECO:0000313" key="2">
    <source>
        <dbReference type="EMBL" id="CBI08146.1"/>
    </source>
</evidence>
<feature type="region of interest" description="Disordered" evidence="1">
    <location>
        <begin position="27"/>
        <end position="83"/>
    </location>
</feature>
<sequence length="83" mass="8603">MLSPILLGDVEGEVNVVSLIALGADAGYLDDIGTGSGGALRESSAAGESKRAKGERGEQTEREKTEATPARAPEKQAEESCDR</sequence>
<proteinExistence type="predicted"/>
<feature type="compositionally biased region" description="Basic and acidic residues" evidence="1">
    <location>
        <begin position="48"/>
        <end position="83"/>
    </location>
</feature>
<organism evidence="2">
    <name type="scientific">mine drainage metagenome</name>
    <dbReference type="NCBI Taxonomy" id="410659"/>
    <lineage>
        <taxon>unclassified sequences</taxon>
        <taxon>metagenomes</taxon>
        <taxon>ecological metagenomes</taxon>
    </lineage>
</organism>
<dbReference type="EMBL" id="CABQ01000185">
    <property type="protein sequence ID" value="CBI08146.1"/>
    <property type="molecule type" value="Genomic_DNA"/>
</dbReference>
<protein>
    <submittedName>
        <fullName evidence="2">Uncharacterized protein</fullName>
    </submittedName>
</protein>
<reference evidence="2" key="1">
    <citation type="submission" date="2009-10" db="EMBL/GenBank/DDBJ databases">
        <title>Diversity of trophic interactions inside an arsenic-rich microbial ecosystem.</title>
        <authorList>
            <person name="Bertin P.N."/>
            <person name="Heinrich-Salmeron A."/>
            <person name="Pelletier E."/>
            <person name="Goulhen-Chollet F."/>
            <person name="Arsene-Ploetze F."/>
            <person name="Gallien S."/>
            <person name="Calteau A."/>
            <person name="Vallenet D."/>
            <person name="Casiot C."/>
            <person name="Chane-Woon-Ming B."/>
            <person name="Giloteaux L."/>
            <person name="Barakat M."/>
            <person name="Bonnefoy V."/>
            <person name="Bruneel O."/>
            <person name="Chandler M."/>
            <person name="Cleiss J."/>
            <person name="Duran R."/>
            <person name="Elbaz-Poulichet F."/>
            <person name="Fonknechten N."/>
            <person name="Lauga B."/>
            <person name="Mornico D."/>
            <person name="Ortet P."/>
            <person name="Schaeffer C."/>
            <person name="Siguier P."/>
            <person name="Alexander Thil Smith A."/>
            <person name="Van Dorsselaer A."/>
            <person name="Weissenbach J."/>
            <person name="Medigue C."/>
            <person name="Le Paslier D."/>
        </authorList>
    </citation>
    <scope>NUCLEOTIDE SEQUENCE</scope>
</reference>